<feature type="domain" description="CdaR GGDEF-like" evidence="3">
    <location>
        <begin position="157"/>
        <end position="265"/>
    </location>
</feature>
<dbReference type="InterPro" id="IPR051448">
    <property type="entry name" value="CdaR-like_regulators"/>
</dbReference>
<dbReference type="AlphaFoldDB" id="C7NH84"/>
<evidence type="ECO:0000313" key="4">
    <source>
        <dbReference type="EMBL" id="ACV06241.1"/>
    </source>
</evidence>
<dbReference type="PANTHER" id="PTHR33744">
    <property type="entry name" value="CARBOHYDRATE DIACID REGULATOR"/>
    <property type="match status" value="1"/>
</dbReference>
<evidence type="ECO:0000256" key="1">
    <source>
        <dbReference type="ARBA" id="ARBA00006754"/>
    </source>
</evidence>
<dbReference type="Pfam" id="PF13556">
    <property type="entry name" value="HTH_30"/>
    <property type="match status" value="1"/>
</dbReference>
<comment type="similarity">
    <text evidence="1">Belongs to the CdaR family.</text>
</comment>
<dbReference type="InterPro" id="IPR041522">
    <property type="entry name" value="CdaR_GGDEF"/>
</dbReference>
<evidence type="ECO:0000259" key="2">
    <source>
        <dbReference type="Pfam" id="PF13556"/>
    </source>
</evidence>
<dbReference type="HOGENOM" id="CLU_037725_0_0_11"/>
<dbReference type="eggNOG" id="COG3835">
    <property type="taxonomic scope" value="Bacteria"/>
</dbReference>
<evidence type="ECO:0000313" key="5">
    <source>
        <dbReference type="Proteomes" id="UP000006666"/>
    </source>
</evidence>
<dbReference type="InterPro" id="IPR042070">
    <property type="entry name" value="PucR_C-HTH_sf"/>
</dbReference>
<name>C7NH84_KYTSD</name>
<dbReference type="PANTHER" id="PTHR33744:SF7">
    <property type="entry name" value="PUCR FAMILY TRANSCRIPTIONAL REGULATOR"/>
    <property type="match status" value="1"/>
</dbReference>
<proteinExistence type="inferred from homology"/>
<dbReference type="EMBL" id="CP001686">
    <property type="protein sequence ID" value="ACV06241.1"/>
    <property type="molecule type" value="Genomic_DNA"/>
</dbReference>
<evidence type="ECO:0000259" key="3">
    <source>
        <dbReference type="Pfam" id="PF17853"/>
    </source>
</evidence>
<accession>C7NH84</accession>
<dbReference type="Gene3D" id="1.10.10.2840">
    <property type="entry name" value="PucR C-terminal helix-turn-helix domain"/>
    <property type="match status" value="1"/>
</dbReference>
<feature type="domain" description="PucR C-terminal helix-turn-helix" evidence="2">
    <location>
        <begin position="316"/>
        <end position="373"/>
    </location>
</feature>
<gene>
    <name evidence="4" type="ordered locus">Ksed_12040</name>
</gene>
<organism evidence="4 5">
    <name type="scientific">Kytococcus sedentarius (strain ATCC 14392 / DSM 20547 / JCM 11482 / CCUG 33030 / NBRC 15357 / NCTC 11040 / CCM 314 / 541)</name>
    <name type="common">Micrococcus sedentarius</name>
    <dbReference type="NCBI Taxonomy" id="478801"/>
    <lineage>
        <taxon>Bacteria</taxon>
        <taxon>Bacillati</taxon>
        <taxon>Actinomycetota</taxon>
        <taxon>Actinomycetes</taxon>
        <taxon>Micrococcales</taxon>
        <taxon>Kytococcaceae</taxon>
        <taxon>Kytococcus</taxon>
    </lineage>
</organism>
<dbReference type="STRING" id="478801.Ksed_12040"/>
<dbReference type="InterPro" id="IPR025736">
    <property type="entry name" value="PucR_C-HTH_dom"/>
</dbReference>
<sequence length="393" mass="42600">MDDRTLAQLRAQVSELTHQALLQMERHEWYRELSAEHRSGVALVAEAGIRAFGEWLSGRGEPGRATLVFADAPRELSTALSLEQTIELVRVTVHTVEESVEDLAHDPSERDRLLVACLRFSRDIAFGAATVYARAAEARGSWDSRLESLVVDAVLRGEATEDIHSRAAALGWGQAQGVAVAVGTSSDLTDEAELVRQVRSACRRHGREALVTINSGRVVVVLSGLDDAEDAFAPLTAALDESPVVVGPVVPHLFAAGRSARAALAGWNASRAWPDAPAAVRSSELLPERVLAGDDSARRELTKLVVRPLEEAGRDLLATAETMLTQGGALEASARALFVHVNTVRYRLARIEEVVGLDLTDPRDAWTLRVALAVHRIDAPRVPQWRRSVQGDA</sequence>
<dbReference type="Proteomes" id="UP000006666">
    <property type="component" value="Chromosome"/>
</dbReference>
<reference evidence="4 5" key="1">
    <citation type="journal article" date="2009" name="Stand. Genomic Sci.">
        <title>Complete genome sequence of Kytococcus sedentarius type strain (541).</title>
        <authorList>
            <person name="Sims D."/>
            <person name="Brettin T."/>
            <person name="Detter J.C."/>
            <person name="Han C."/>
            <person name="Lapidus A."/>
            <person name="Copeland A."/>
            <person name="Glavina Del Rio T."/>
            <person name="Nolan M."/>
            <person name="Chen F."/>
            <person name="Lucas S."/>
            <person name="Tice H."/>
            <person name="Cheng J.F."/>
            <person name="Bruce D."/>
            <person name="Goodwin L."/>
            <person name="Pitluck S."/>
            <person name="Ovchinnikova G."/>
            <person name="Pati A."/>
            <person name="Ivanova N."/>
            <person name="Mavrommatis K."/>
            <person name="Chen A."/>
            <person name="Palaniappan K."/>
            <person name="D'haeseleer P."/>
            <person name="Chain P."/>
            <person name="Bristow J."/>
            <person name="Eisen J.A."/>
            <person name="Markowitz V."/>
            <person name="Hugenholtz P."/>
            <person name="Schneider S."/>
            <person name="Goker M."/>
            <person name="Pukall R."/>
            <person name="Kyrpides N.C."/>
            <person name="Klenk H.P."/>
        </authorList>
    </citation>
    <scope>NUCLEOTIDE SEQUENCE [LARGE SCALE GENOMIC DNA]</scope>
    <source>
        <strain evidence="5">ATCC 14392 / DSM 20547 / JCM 11482 / CCUG 33030 / NBRC 15357 / NCTC 11040 / CCM 314 / 541</strain>
    </source>
</reference>
<protein>
    <submittedName>
        <fullName evidence="4">Transcriptional regulator, CdaR family</fullName>
    </submittedName>
</protein>
<dbReference type="KEGG" id="kse:Ksed_12040"/>
<dbReference type="Pfam" id="PF17853">
    <property type="entry name" value="GGDEF_2"/>
    <property type="match status" value="1"/>
</dbReference>
<keyword evidence="5" id="KW-1185">Reference proteome</keyword>